<feature type="compositionally biased region" description="Polar residues" evidence="15">
    <location>
        <begin position="688"/>
        <end position="701"/>
    </location>
</feature>
<dbReference type="PRINTS" id="PR00421">
    <property type="entry name" value="THIOREDOXIN"/>
</dbReference>
<dbReference type="CDD" id="cd02981">
    <property type="entry name" value="PDI_b_family"/>
    <property type="match status" value="1"/>
</dbReference>
<evidence type="ECO:0000256" key="1">
    <source>
        <dbReference type="ARBA" id="ARBA00001182"/>
    </source>
</evidence>
<dbReference type="GO" id="GO:0034976">
    <property type="term" value="P:response to endoplasmic reticulum stress"/>
    <property type="evidence" value="ECO:0007669"/>
    <property type="project" value="TreeGrafter"/>
</dbReference>
<evidence type="ECO:0000256" key="9">
    <source>
        <dbReference type="ARBA" id="ARBA00023235"/>
    </source>
</evidence>
<keyword evidence="16" id="KW-0812">Transmembrane</keyword>
<evidence type="ECO:0000256" key="7">
    <source>
        <dbReference type="ARBA" id="ARBA00023157"/>
    </source>
</evidence>
<reference evidence="18" key="1">
    <citation type="submission" date="2021-01" db="EMBL/GenBank/DDBJ databases">
        <authorList>
            <person name="Bezrukov I."/>
        </authorList>
    </citation>
    <scope>NUCLEOTIDE SEQUENCE</scope>
</reference>
<evidence type="ECO:0000256" key="2">
    <source>
        <dbReference type="ARBA" id="ARBA00004319"/>
    </source>
</evidence>
<dbReference type="EC" id="5.3.4.1" evidence="14"/>
<dbReference type="FunFam" id="3.40.30.10:FF:000042">
    <property type="entry name" value="protein disulfide-isomerase A2"/>
    <property type="match status" value="1"/>
</dbReference>
<keyword evidence="4" id="KW-0732">Signal</keyword>
<evidence type="ECO:0000259" key="17">
    <source>
        <dbReference type="PROSITE" id="PS51352"/>
    </source>
</evidence>
<evidence type="ECO:0000256" key="8">
    <source>
        <dbReference type="ARBA" id="ARBA00023180"/>
    </source>
</evidence>
<keyword evidence="6" id="KW-0256">Endoplasmic reticulum</keyword>
<evidence type="ECO:0000256" key="3">
    <source>
        <dbReference type="ARBA" id="ARBA00006347"/>
    </source>
</evidence>
<proteinExistence type="inferred from homology"/>
<feature type="transmembrane region" description="Helical" evidence="16">
    <location>
        <begin position="797"/>
        <end position="815"/>
    </location>
</feature>
<dbReference type="InterPro" id="IPR017937">
    <property type="entry name" value="Thioredoxin_CS"/>
</dbReference>
<dbReference type="NCBIfam" id="TIGR01130">
    <property type="entry name" value="ER_PDI_fam"/>
    <property type="match status" value="1"/>
</dbReference>
<feature type="compositionally biased region" description="Acidic residues" evidence="15">
    <location>
        <begin position="189"/>
        <end position="212"/>
    </location>
</feature>
<dbReference type="CDD" id="cd02995">
    <property type="entry name" value="PDI_a_PDI_a'_C"/>
    <property type="match status" value="1"/>
</dbReference>
<feature type="transmembrane region" description="Helical" evidence="16">
    <location>
        <begin position="133"/>
        <end position="153"/>
    </location>
</feature>
<feature type="domain" description="Thioredoxin" evidence="17">
    <location>
        <begin position="213"/>
        <end position="336"/>
    </location>
</feature>
<feature type="region of interest" description="Disordered" evidence="15">
    <location>
        <begin position="684"/>
        <end position="792"/>
    </location>
</feature>
<evidence type="ECO:0000256" key="11">
    <source>
        <dbReference type="ARBA" id="ARBA00054003"/>
    </source>
</evidence>
<feature type="compositionally biased region" description="Basic and acidic residues" evidence="15">
    <location>
        <begin position="72"/>
        <end position="89"/>
    </location>
</feature>
<feature type="domain" description="Thioredoxin" evidence="17">
    <location>
        <begin position="548"/>
        <end position="678"/>
    </location>
</feature>
<dbReference type="NCBIfam" id="TIGR01126">
    <property type="entry name" value="pdi_dom"/>
    <property type="match status" value="1"/>
</dbReference>
<feature type="compositionally biased region" description="Low complexity" evidence="15">
    <location>
        <begin position="719"/>
        <end position="750"/>
    </location>
</feature>
<feature type="compositionally biased region" description="Gly residues" evidence="15">
    <location>
        <begin position="783"/>
        <end position="792"/>
    </location>
</feature>
<dbReference type="FunFam" id="3.40.30.10:FF:000109">
    <property type="entry name" value="Protein disulfide-isomerase"/>
    <property type="match status" value="1"/>
</dbReference>
<feature type="disulfide bond" description="Redox-active" evidence="12">
    <location>
        <begin position="599"/>
        <end position="602"/>
    </location>
</feature>
<keyword evidence="5" id="KW-0677">Repeat</keyword>
<dbReference type="GO" id="GO:0006457">
    <property type="term" value="P:protein folding"/>
    <property type="evidence" value="ECO:0007669"/>
    <property type="project" value="TreeGrafter"/>
</dbReference>
<feature type="region of interest" description="Disordered" evidence="15">
    <location>
        <begin position="174"/>
        <end position="229"/>
    </location>
</feature>
<dbReference type="AlphaFoldDB" id="A0A8S2B6E8"/>
<dbReference type="InterPro" id="IPR036249">
    <property type="entry name" value="Thioredoxin-like_sf"/>
</dbReference>
<dbReference type="FunFam" id="3.40.30.10:FF:000023">
    <property type="entry name" value="Protein disulfide-isomerase"/>
    <property type="match status" value="1"/>
</dbReference>
<evidence type="ECO:0000256" key="10">
    <source>
        <dbReference type="ARBA" id="ARBA00023284"/>
    </source>
</evidence>
<dbReference type="SUPFAM" id="SSF52833">
    <property type="entry name" value="Thioredoxin-like"/>
    <property type="match status" value="4"/>
</dbReference>
<keyword evidence="8" id="KW-0325">Glycoprotein</keyword>
<feature type="compositionally biased region" description="Polar residues" evidence="15">
    <location>
        <begin position="751"/>
        <end position="782"/>
    </location>
</feature>
<protein>
    <recommendedName>
        <fullName evidence="14">Protein disulfide-isomerase</fullName>
        <ecNumber evidence="14">5.3.4.1</ecNumber>
    </recommendedName>
</protein>
<comment type="subcellular location">
    <subcellularLocation>
        <location evidence="2">Endoplasmic reticulum lumen</location>
    </subcellularLocation>
</comment>
<evidence type="ECO:0000256" key="13">
    <source>
        <dbReference type="RuleBase" id="RU004208"/>
    </source>
</evidence>
<dbReference type="InterPro" id="IPR005788">
    <property type="entry name" value="PDI_thioredoxin-like_dom"/>
</dbReference>
<evidence type="ECO:0000256" key="6">
    <source>
        <dbReference type="ARBA" id="ARBA00022824"/>
    </source>
</evidence>
<keyword evidence="9 14" id="KW-0413">Isomerase</keyword>
<dbReference type="Pfam" id="PF13848">
    <property type="entry name" value="Thioredoxin_6"/>
    <property type="match status" value="1"/>
</dbReference>
<dbReference type="PROSITE" id="PS00194">
    <property type="entry name" value="THIOREDOXIN_1"/>
    <property type="match status" value="2"/>
</dbReference>
<evidence type="ECO:0000256" key="15">
    <source>
        <dbReference type="SAM" id="MobiDB-lite"/>
    </source>
</evidence>
<evidence type="ECO:0000256" key="14">
    <source>
        <dbReference type="RuleBase" id="RU361130"/>
    </source>
</evidence>
<feature type="transmembrane region" description="Helical" evidence="16">
    <location>
        <begin position="93"/>
        <end position="113"/>
    </location>
</feature>
<dbReference type="PROSITE" id="PS51352">
    <property type="entry name" value="THIOREDOXIN_2"/>
    <property type="match status" value="2"/>
</dbReference>
<comment type="similarity">
    <text evidence="3 13">Belongs to the protein disulfide isomerase family.</text>
</comment>
<dbReference type="Gene3D" id="3.40.30.10">
    <property type="entry name" value="Glutaredoxin"/>
    <property type="match status" value="4"/>
</dbReference>
<accession>A0A8S2B6E8</accession>
<evidence type="ECO:0000256" key="4">
    <source>
        <dbReference type="ARBA" id="ARBA00022729"/>
    </source>
</evidence>
<dbReference type="InterPro" id="IPR005792">
    <property type="entry name" value="Prot_disulphide_isomerase"/>
</dbReference>
<keyword evidence="16" id="KW-1133">Transmembrane helix</keyword>
<keyword evidence="7 12" id="KW-1015">Disulfide bond</keyword>
<dbReference type="InterPro" id="IPR013766">
    <property type="entry name" value="Thioredoxin_domain"/>
</dbReference>
<dbReference type="Pfam" id="PF00085">
    <property type="entry name" value="Thioredoxin"/>
    <property type="match status" value="2"/>
</dbReference>
<evidence type="ECO:0000256" key="12">
    <source>
        <dbReference type="PIRSR" id="PIRSR605792-51"/>
    </source>
</evidence>
<keyword evidence="10 12" id="KW-0676">Redox-active center</keyword>
<dbReference type="GO" id="GO:0005788">
    <property type="term" value="C:endoplasmic reticulum lumen"/>
    <property type="evidence" value="ECO:0007669"/>
    <property type="project" value="UniProtKB-SubCell"/>
</dbReference>
<dbReference type="EMBL" id="LR999458">
    <property type="protein sequence ID" value="CAE6251585.1"/>
    <property type="molecule type" value="Genomic_DNA"/>
</dbReference>
<dbReference type="FunFam" id="3.40.30.10:FF:000134">
    <property type="entry name" value="Protein disulfide-isomerase"/>
    <property type="match status" value="1"/>
</dbReference>
<feature type="disulfide bond" description="Redox-active" evidence="12">
    <location>
        <begin position="260"/>
        <end position="263"/>
    </location>
</feature>
<evidence type="ECO:0000313" key="19">
    <source>
        <dbReference type="Proteomes" id="UP000682877"/>
    </source>
</evidence>
<feature type="region of interest" description="Disordered" evidence="15">
    <location>
        <begin position="34"/>
        <end position="89"/>
    </location>
</feature>
<name>A0A8S2B6E8_ARAAE</name>
<evidence type="ECO:0000256" key="16">
    <source>
        <dbReference type="SAM" id="Phobius"/>
    </source>
</evidence>
<dbReference type="CDD" id="cd02961">
    <property type="entry name" value="PDI_a_family"/>
    <property type="match status" value="1"/>
</dbReference>
<dbReference type="GO" id="GO:0003756">
    <property type="term" value="F:protein disulfide isomerase activity"/>
    <property type="evidence" value="ECO:0007669"/>
    <property type="project" value="UniProtKB-EC"/>
</dbReference>
<dbReference type="CDD" id="cd02982">
    <property type="entry name" value="PDI_b'_family"/>
    <property type="match status" value="1"/>
</dbReference>
<evidence type="ECO:0000256" key="5">
    <source>
        <dbReference type="ARBA" id="ARBA00022737"/>
    </source>
</evidence>
<dbReference type="PANTHER" id="PTHR18929">
    <property type="entry name" value="PROTEIN DISULFIDE ISOMERASE"/>
    <property type="match status" value="1"/>
</dbReference>
<organism evidence="18 19">
    <name type="scientific">Arabidopsis arenosa</name>
    <name type="common">Sand rock-cress</name>
    <name type="synonym">Cardaminopsis arenosa</name>
    <dbReference type="NCBI Taxonomy" id="38785"/>
    <lineage>
        <taxon>Eukaryota</taxon>
        <taxon>Viridiplantae</taxon>
        <taxon>Streptophyta</taxon>
        <taxon>Embryophyta</taxon>
        <taxon>Tracheophyta</taxon>
        <taxon>Spermatophyta</taxon>
        <taxon>Magnoliopsida</taxon>
        <taxon>eudicotyledons</taxon>
        <taxon>Gunneridae</taxon>
        <taxon>Pentapetalae</taxon>
        <taxon>rosids</taxon>
        <taxon>malvids</taxon>
        <taxon>Brassicales</taxon>
        <taxon>Brassicaceae</taxon>
        <taxon>Camelineae</taxon>
        <taxon>Arabidopsis</taxon>
    </lineage>
</organism>
<evidence type="ECO:0000313" key="18">
    <source>
        <dbReference type="EMBL" id="CAE6251585.1"/>
    </source>
</evidence>
<comment type="catalytic activity">
    <reaction evidence="1 14">
        <text>Catalyzes the rearrangement of -S-S- bonds in proteins.</text>
        <dbReference type="EC" id="5.3.4.1"/>
    </reaction>
</comment>
<comment type="function">
    <text evidence="11">Acts as a protein-folding catalyst that interacts with nascent polypeptides to catalyze the formation, isomerization, and reduction or oxidation of disulfide bonds.</text>
</comment>
<dbReference type="PANTHER" id="PTHR18929:SF246">
    <property type="entry name" value="PROTEIN DISULFIDE ISOMERASE-LIKE 1-4"/>
    <property type="match status" value="1"/>
</dbReference>
<sequence>MLLCVSIAGSRPVHGPAYTNPSAFSPEAYDFFHPKSSLSDHNNPPKNSPSSPSPSPSKTSIVEPDSQGSKVSSDEHTTSESSRREEEGRGETIGVVLGLSFVAFLSLGIYFVIKKQLVRSQSFAIHTKMAFRVLLLFSLTALLIFSAVSPSFATSSSDDVDDEDLSFLEDLKEDDVPGADSLSSSAGLDEFEGGEDEDPDMYNDDEDEEGDFSDLGNPDSDPLPTPEIDEKDVVVIKERNFTDVIENNQYVLVEFYAPWCGHCQSLAPEYAAAATELKDDGVVLAKIDATEENELAQEYSVQGFPTILFFVDGEHKPYTGGRTKETIVTWVKKKIGPGVYNLTTLDDAEKVLTSGNKVVLGYLNSLVGVEHDQLAAASKVEDDVNFYQTVNPDVAKMFHIDPESKRPALVLVKREEEKISHYDGEFVKSALVSFVSANKLALVSVFTRETAPEIFESAIKKQLLLFATQNDSEKVLPEFQEAAKSFKGKLIFVSVDLDNEDYGKPVAEYFGVSGNGPKLIAYTGNEDPKKYFFDGEIKSDKIKIFGEDFLNDKLKPFYKSDPIPEKNDGDVKIVVGDNFDEIVLDDSKDVLLEVYAPWCGHCQALEPMYNKLAKQLRSIDSLVIAKMDGTTNEHPKAKAEGFPTILFFPAGNKTSEPITVDTDRTVVAFYKFLRKHATIPFKLEKPASTESPKTAESTPKVETTETKESPDSTTKSSQTLLVVTGEVSTEEVSPAIEPEPSSSLPQSETEMSPSPTMSDDNDYPSSSQFTDSSDLNYIDSTRTGGGENGSGGKKTGIVVGAISAASMVGFGGYLLKKRRENIRRSRYGYASTEFF</sequence>
<keyword evidence="19" id="KW-1185">Reference proteome</keyword>
<gene>
    <name evidence="18" type="ORF">AARE701A_LOCUS22018</name>
</gene>
<keyword evidence="16" id="KW-0472">Membrane</keyword>
<dbReference type="Proteomes" id="UP000682877">
    <property type="component" value="Chromosome 8"/>
</dbReference>